<evidence type="ECO:0000313" key="3">
    <source>
        <dbReference type="Proteomes" id="UP000712281"/>
    </source>
</evidence>
<dbReference type="EMBL" id="QGKW02002005">
    <property type="protein sequence ID" value="KAF2542835.1"/>
    <property type="molecule type" value="Genomic_DNA"/>
</dbReference>
<organism evidence="2 3">
    <name type="scientific">Brassica cretica</name>
    <name type="common">Mustard</name>
    <dbReference type="NCBI Taxonomy" id="69181"/>
    <lineage>
        <taxon>Eukaryota</taxon>
        <taxon>Viridiplantae</taxon>
        <taxon>Streptophyta</taxon>
        <taxon>Embryophyta</taxon>
        <taxon>Tracheophyta</taxon>
        <taxon>Spermatophyta</taxon>
        <taxon>Magnoliopsida</taxon>
        <taxon>eudicotyledons</taxon>
        <taxon>Gunneridae</taxon>
        <taxon>Pentapetalae</taxon>
        <taxon>rosids</taxon>
        <taxon>malvids</taxon>
        <taxon>Brassicales</taxon>
        <taxon>Brassicaceae</taxon>
        <taxon>Brassiceae</taxon>
        <taxon>Brassica</taxon>
    </lineage>
</organism>
<dbReference type="Proteomes" id="UP000712281">
    <property type="component" value="Unassembled WGS sequence"/>
</dbReference>
<reference evidence="2" key="1">
    <citation type="submission" date="2019-12" db="EMBL/GenBank/DDBJ databases">
        <title>Genome sequencing and annotation of Brassica cretica.</title>
        <authorList>
            <person name="Studholme D.J."/>
            <person name="Sarris P.F."/>
        </authorList>
    </citation>
    <scope>NUCLEOTIDE SEQUENCE</scope>
    <source>
        <strain evidence="2">PFS-001/15</strain>
        <tissue evidence="2">Leaf</tissue>
    </source>
</reference>
<name>A0A8S9G9X8_BRACR</name>
<comment type="caution">
    <text evidence="2">The sequence shown here is derived from an EMBL/GenBank/DDBJ whole genome shotgun (WGS) entry which is preliminary data.</text>
</comment>
<protein>
    <submittedName>
        <fullName evidence="2">Uncharacterized protein</fullName>
    </submittedName>
</protein>
<sequence>MNERVNPAQKPLAEKLNRRVVALTRQAQPSRRSARQRAEPSRGCVRRRVRPSRESARPASST</sequence>
<feature type="region of interest" description="Disordered" evidence="1">
    <location>
        <begin position="1"/>
        <end position="62"/>
    </location>
</feature>
<accession>A0A8S9G9X8</accession>
<evidence type="ECO:0000313" key="2">
    <source>
        <dbReference type="EMBL" id="KAF2542835.1"/>
    </source>
</evidence>
<dbReference type="AlphaFoldDB" id="A0A8S9G9X8"/>
<gene>
    <name evidence="2" type="ORF">F2Q68_00032663</name>
</gene>
<proteinExistence type="predicted"/>
<evidence type="ECO:0000256" key="1">
    <source>
        <dbReference type="SAM" id="MobiDB-lite"/>
    </source>
</evidence>